<dbReference type="InterPro" id="IPR036514">
    <property type="entry name" value="SGNH_hydro_sf"/>
</dbReference>
<accession>A0ABX2AN57</accession>
<reference evidence="3 4" key="1">
    <citation type="submission" date="2020-05" db="EMBL/GenBank/DDBJ databases">
        <title>Distinct polysaccharide utilization as determinants for interspecies competition between intestinal Prevotella spp.</title>
        <authorList>
            <person name="Galvez E.J.C."/>
            <person name="Iljazovic A."/>
            <person name="Strowig T."/>
        </authorList>
    </citation>
    <scope>NUCLEOTIDE SEQUENCE [LARGE SCALE GENOMIC DNA]</scope>
    <source>
        <strain evidence="3 4">PMUR</strain>
    </source>
</reference>
<dbReference type="InterPro" id="IPR039329">
    <property type="entry name" value="SIAE"/>
</dbReference>
<organism evidence="3 4">
    <name type="scientific">Xylanibacter muris</name>
    <dbReference type="NCBI Taxonomy" id="2736290"/>
    <lineage>
        <taxon>Bacteria</taxon>
        <taxon>Pseudomonadati</taxon>
        <taxon>Bacteroidota</taxon>
        <taxon>Bacteroidia</taxon>
        <taxon>Bacteroidales</taxon>
        <taxon>Prevotellaceae</taxon>
        <taxon>Xylanibacter</taxon>
    </lineage>
</organism>
<gene>
    <name evidence="3" type="ORF">HPS56_03685</name>
</gene>
<keyword evidence="1" id="KW-0378">Hydrolase</keyword>
<name>A0ABX2AN57_9BACT</name>
<evidence type="ECO:0000256" key="1">
    <source>
        <dbReference type="ARBA" id="ARBA00022801"/>
    </source>
</evidence>
<dbReference type="PANTHER" id="PTHR22901:SF0">
    <property type="entry name" value="SIALATE O-ACETYLESTERASE"/>
    <property type="match status" value="1"/>
</dbReference>
<sequence length="479" mass="53836">MRDFKNFIAVFLLSATGMTYSYGQLRTPKIISSDMVLQQNMNVPIWGHATPGERITVTFNGQKICTKTAKDSTWSIKLKPMRADATPKTMRIKGKKENLTYTNIVVGEVWIASGQSNMEYSMRRHKAFVAPKKGKDLAIEEMAKPANNMIRVYVSSAKKQRTWAEASGESLPNVSAVGYYFIKSLQDSLKVPVGIITAALGGTRIETWTPEEEYFNSPDFSEEIKKKGRIDGSGAGERYRIFISPLIPFAVRGCLWYQGENNCGIGDERYAAKYKLMVDRWRKDFMNSEMPFYSVLLAPHIYSNRLHRNGTPQTAESLPLFREEQKKATSIIPHTEYVSITDLVDDINDIHPSYKWTVGQRLADVALAKTYGHKNIEYSGPRAEKAVREGNKLIVSFSHTTGGLTTNDNMRLRWFEVAGKNGVYHPAVADIDSNSSVKVYSKFVPNPKYVRMGWHETAEPNLTNGKGLPVVPFATIAAE</sequence>
<dbReference type="InterPro" id="IPR005181">
    <property type="entry name" value="SASA"/>
</dbReference>
<dbReference type="PANTHER" id="PTHR22901">
    <property type="entry name" value="SIALATE O-ACETYLESTERASE"/>
    <property type="match status" value="1"/>
</dbReference>
<proteinExistence type="predicted"/>
<evidence type="ECO:0000313" key="4">
    <source>
        <dbReference type="Proteomes" id="UP000714420"/>
    </source>
</evidence>
<evidence type="ECO:0000259" key="2">
    <source>
        <dbReference type="Pfam" id="PF03629"/>
    </source>
</evidence>
<dbReference type="Gene3D" id="3.40.50.1110">
    <property type="entry name" value="SGNH hydrolase"/>
    <property type="match status" value="1"/>
</dbReference>
<evidence type="ECO:0000313" key="3">
    <source>
        <dbReference type="EMBL" id="NPD91462.1"/>
    </source>
</evidence>
<dbReference type="RefSeq" id="WP_172274003.1">
    <property type="nucleotide sequence ID" value="NZ_CASGMU010000002.1"/>
</dbReference>
<dbReference type="Pfam" id="PF03629">
    <property type="entry name" value="SASA"/>
    <property type="match status" value="1"/>
</dbReference>
<dbReference type="SUPFAM" id="SSF52266">
    <property type="entry name" value="SGNH hydrolase"/>
    <property type="match status" value="1"/>
</dbReference>
<keyword evidence="4" id="KW-1185">Reference proteome</keyword>
<comment type="caution">
    <text evidence="3">The sequence shown here is derived from an EMBL/GenBank/DDBJ whole genome shotgun (WGS) entry which is preliminary data.</text>
</comment>
<dbReference type="EMBL" id="JABKKF010000002">
    <property type="protein sequence ID" value="NPD91462.1"/>
    <property type="molecule type" value="Genomic_DNA"/>
</dbReference>
<dbReference type="Proteomes" id="UP000714420">
    <property type="component" value="Unassembled WGS sequence"/>
</dbReference>
<protein>
    <submittedName>
        <fullName evidence="3">Sialate O-acetylesterase</fullName>
    </submittedName>
</protein>
<feature type="domain" description="Sialate O-acetylesterase" evidence="2">
    <location>
        <begin position="108"/>
        <end position="366"/>
    </location>
</feature>